<gene>
    <name evidence="1" type="ORF">L6452_01930</name>
</gene>
<proteinExistence type="predicted"/>
<accession>A0ACB9FJB2</accession>
<dbReference type="Proteomes" id="UP001055879">
    <property type="component" value="Linkage Group LG01"/>
</dbReference>
<reference evidence="2" key="1">
    <citation type="journal article" date="2022" name="Mol. Ecol. Resour.">
        <title>The genomes of chicory, endive, great burdock and yacon provide insights into Asteraceae palaeo-polyploidization history and plant inulin production.</title>
        <authorList>
            <person name="Fan W."/>
            <person name="Wang S."/>
            <person name="Wang H."/>
            <person name="Wang A."/>
            <person name="Jiang F."/>
            <person name="Liu H."/>
            <person name="Zhao H."/>
            <person name="Xu D."/>
            <person name="Zhang Y."/>
        </authorList>
    </citation>
    <scope>NUCLEOTIDE SEQUENCE [LARGE SCALE GENOMIC DNA]</scope>
    <source>
        <strain evidence="2">cv. Niubang</strain>
    </source>
</reference>
<protein>
    <submittedName>
        <fullName evidence="1">Uncharacterized protein</fullName>
    </submittedName>
</protein>
<dbReference type="EMBL" id="CM042047">
    <property type="protein sequence ID" value="KAI3770786.1"/>
    <property type="molecule type" value="Genomic_DNA"/>
</dbReference>
<reference evidence="1 2" key="2">
    <citation type="journal article" date="2022" name="Mol. Ecol. Resour.">
        <title>The genomes of chicory, endive, great burdock and yacon provide insights into Asteraceae paleo-polyploidization history and plant inulin production.</title>
        <authorList>
            <person name="Fan W."/>
            <person name="Wang S."/>
            <person name="Wang H."/>
            <person name="Wang A."/>
            <person name="Jiang F."/>
            <person name="Liu H."/>
            <person name="Zhao H."/>
            <person name="Xu D."/>
            <person name="Zhang Y."/>
        </authorList>
    </citation>
    <scope>NUCLEOTIDE SEQUENCE [LARGE SCALE GENOMIC DNA]</scope>
    <source>
        <strain evidence="2">cv. Niubang</strain>
    </source>
</reference>
<name>A0ACB9FJB2_ARCLA</name>
<comment type="caution">
    <text evidence="1">The sequence shown here is derived from an EMBL/GenBank/DDBJ whole genome shotgun (WGS) entry which is preliminary data.</text>
</comment>
<evidence type="ECO:0000313" key="2">
    <source>
        <dbReference type="Proteomes" id="UP001055879"/>
    </source>
</evidence>
<organism evidence="1 2">
    <name type="scientific">Arctium lappa</name>
    <name type="common">Greater burdock</name>
    <name type="synonym">Lappa major</name>
    <dbReference type="NCBI Taxonomy" id="4217"/>
    <lineage>
        <taxon>Eukaryota</taxon>
        <taxon>Viridiplantae</taxon>
        <taxon>Streptophyta</taxon>
        <taxon>Embryophyta</taxon>
        <taxon>Tracheophyta</taxon>
        <taxon>Spermatophyta</taxon>
        <taxon>Magnoliopsida</taxon>
        <taxon>eudicotyledons</taxon>
        <taxon>Gunneridae</taxon>
        <taxon>Pentapetalae</taxon>
        <taxon>asterids</taxon>
        <taxon>campanulids</taxon>
        <taxon>Asterales</taxon>
        <taxon>Asteraceae</taxon>
        <taxon>Carduoideae</taxon>
        <taxon>Cardueae</taxon>
        <taxon>Arctiinae</taxon>
        <taxon>Arctium</taxon>
    </lineage>
</organism>
<keyword evidence="2" id="KW-1185">Reference proteome</keyword>
<sequence length="70" mass="7213">MVKASGMVVEMGMIGTSRVAIARRIIGTRGYRIEGDLPLSSAVIGCGSGVVEGAEVAEAMADVRDSEIIC</sequence>
<evidence type="ECO:0000313" key="1">
    <source>
        <dbReference type="EMBL" id="KAI3770786.1"/>
    </source>
</evidence>